<evidence type="ECO:0000313" key="2">
    <source>
        <dbReference type="EMBL" id="KIL57134.1"/>
    </source>
</evidence>
<keyword evidence="3" id="KW-1185">Reference proteome</keyword>
<protein>
    <submittedName>
        <fullName evidence="2">Uncharacterized protein</fullName>
    </submittedName>
</protein>
<dbReference type="AlphaFoldDB" id="A0A0C2SSY9"/>
<dbReference type="HOGENOM" id="CLU_754341_0_0_1"/>
<organism evidence="2 3">
    <name type="scientific">Amanita muscaria (strain Koide BX008)</name>
    <dbReference type="NCBI Taxonomy" id="946122"/>
    <lineage>
        <taxon>Eukaryota</taxon>
        <taxon>Fungi</taxon>
        <taxon>Dikarya</taxon>
        <taxon>Basidiomycota</taxon>
        <taxon>Agaricomycotina</taxon>
        <taxon>Agaricomycetes</taxon>
        <taxon>Agaricomycetidae</taxon>
        <taxon>Agaricales</taxon>
        <taxon>Pluteineae</taxon>
        <taxon>Amanitaceae</taxon>
        <taxon>Amanita</taxon>
    </lineage>
</organism>
<dbReference type="InParanoid" id="A0A0C2SSY9"/>
<feature type="region of interest" description="Disordered" evidence="1">
    <location>
        <begin position="90"/>
        <end position="114"/>
    </location>
</feature>
<feature type="region of interest" description="Disordered" evidence="1">
    <location>
        <begin position="162"/>
        <end position="306"/>
    </location>
</feature>
<accession>A0A0C2SSY9</accession>
<name>A0A0C2SSY9_AMAMK</name>
<dbReference type="EMBL" id="KN818381">
    <property type="protein sequence ID" value="KIL57134.1"/>
    <property type="molecule type" value="Genomic_DNA"/>
</dbReference>
<reference evidence="2 3" key="1">
    <citation type="submission" date="2014-04" db="EMBL/GenBank/DDBJ databases">
        <title>Evolutionary Origins and Diversification of the Mycorrhizal Mutualists.</title>
        <authorList>
            <consortium name="DOE Joint Genome Institute"/>
            <consortium name="Mycorrhizal Genomics Consortium"/>
            <person name="Kohler A."/>
            <person name="Kuo A."/>
            <person name="Nagy L.G."/>
            <person name="Floudas D."/>
            <person name="Copeland A."/>
            <person name="Barry K.W."/>
            <person name="Cichocki N."/>
            <person name="Veneault-Fourrey C."/>
            <person name="LaButti K."/>
            <person name="Lindquist E.A."/>
            <person name="Lipzen A."/>
            <person name="Lundell T."/>
            <person name="Morin E."/>
            <person name="Murat C."/>
            <person name="Riley R."/>
            <person name="Ohm R."/>
            <person name="Sun H."/>
            <person name="Tunlid A."/>
            <person name="Henrissat B."/>
            <person name="Grigoriev I.V."/>
            <person name="Hibbett D.S."/>
            <person name="Martin F."/>
        </authorList>
    </citation>
    <scope>NUCLEOTIDE SEQUENCE [LARGE SCALE GENOMIC DNA]</scope>
    <source>
        <strain evidence="2 3">Koide BX008</strain>
    </source>
</reference>
<feature type="compositionally biased region" description="Polar residues" evidence="1">
    <location>
        <begin position="168"/>
        <end position="198"/>
    </location>
</feature>
<gene>
    <name evidence="2" type="ORF">M378DRAFT_172091</name>
</gene>
<feature type="compositionally biased region" description="Polar residues" evidence="1">
    <location>
        <begin position="225"/>
        <end position="241"/>
    </location>
</feature>
<evidence type="ECO:0000256" key="1">
    <source>
        <dbReference type="SAM" id="MobiDB-lite"/>
    </source>
</evidence>
<sequence>MVKEDLERNERLRAEAELHATRAEEMAKQHLDVVAEHCPSSQGEGTVTDLMQVDDHVLPRAEEPHPPPLLRKPQTPTVCLYANNNTCGQSDRDASPATFCSSPSDSRLKTPPHGHKTIGNGSSVDHASSLLQDAFAVPPPMRFLAPKGGAGGPQLRIVHQSVEGPNSRPVSVISQHSGTDSSNARSSPTRSPRMQQCPRSPFIGVPAQIAPRVRSPKASGVMARSSPSIITCAKPTSSSKTIGVREKRNNTRLNEAEDSDLESNQSSVRSLSSCRSRTSSVSQATEKARKQSIDLNNLGGDDDDAGDTLNRLTTVENKLDVLISEFRHIQGPARSCGQRRAPPGRFKPAPARIVDARRRVLLVRRYT</sequence>
<dbReference type="Proteomes" id="UP000054549">
    <property type="component" value="Unassembled WGS sequence"/>
</dbReference>
<evidence type="ECO:0000313" key="3">
    <source>
        <dbReference type="Proteomes" id="UP000054549"/>
    </source>
</evidence>
<feature type="compositionally biased region" description="Low complexity" evidence="1">
    <location>
        <begin position="263"/>
        <end position="282"/>
    </location>
</feature>
<proteinExistence type="predicted"/>